<dbReference type="Proteomes" id="UP001157091">
    <property type="component" value="Unassembled WGS sequence"/>
</dbReference>
<evidence type="ECO:0000313" key="3">
    <source>
        <dbReference type="EMBL" id="GMA23914.1"/>
    </source>
</evidence>
<dbReference type="EMBL" id="BSUK01000001">
    <property type="protein sequence ID" value="GMA23914.1"/>
    <property type="molecule type" value="Genomic_DNA"/>
</dbReference>
<feature type="region of interest" description="Disordered" evidence="1">
    <location>
        <begin position="237"/>
        <end position="259"/>
    </location>
</feature>
<proteinExistence type="predicted"/>
<gene>
    <name evidence="3" type="ORF">GCM10025864_16730</name>
</gene>
<comment type="caution">
    <text evidence="3">The sequence shown here is derived from an EMBL/GenBank/DDBJ whole genome shotgun (WGS) entry which is preliminary data.</text>
</comment>
<evidence type="ECO:0000256" key="2">
    <source>
        <dbReference type="SAM" id="Phobius"/>
    </source>
</evidence>
<feature type="compositionally biased region" description="Low complexity" evidence="1">
    <location>
        <begin position="324"/>
        <end position="334"/>
    </location>
</feature>
<keyword evidence="2" id="KW-0472">Membrane</keyword>
<organism evidence="3 4">
    <name type="scientific">Luteimicrobium album</name>
    <dbReference type="NCBI Taxonomy" id="1054550"/>
    <lineage>
        <taxon>Bacteria</taxon>
        <taxon>Bacillati</taxon>
        <taxon>Actinomycetota</taxon>
        <taxon>Actinomycetes</taxon>
        <taxon>Micrococcales</taxon>
        <taxon>Luteimicrobium</taxon>
    </lineage>
</organism>
<evidence type="ECO:0000313" key="4">
    <source>
        <dbReference type="Proteomes" id="UP001157091"/>
    </source>
</evidence>
<keyword evidence="4" id="KW-1185">Reference proteome</keyword>
<keyword evidence="2" id="KW-1133">Transmembrane helix</keyword>
<feature type="compositionally biased region" description="Low complexity" evidence="1">
    <location>
        <begin position="246"/>
        <end position="255"/>
    </location>
</feature>
<accession>A0ABQ6I287</accession>
<feature type="region of interest" description="Disordered" evidence="1">
    <location>
        <begin position="289"/>
        <end position="334"/>
    </location>
</feature>
<protein>
    <submittedName>
        <fullName evidence="3">Uncharacterized protein</fullName>
    </submittedName>
</protein>
<feature type="transmembrane region" description="Helical" evidence="2">
    <location>
        <begin position="198"/>
        <end position="219"/>
    </location>
</feature>
<reference evidence="4" key="1">
    <citation type="journal article" date="2019" name="Int. J. Syst. Evol. Microbiol.">
        <title>The Global Catalogue of Microorganisms (GCM) 10K type strain sequencing project: providing services to taxonomists for standard genome sequencing and annotation.</title>
        <authorList>
            <consortium name="The Broad Institute Genomics Platform"/>
            <consortium name="The Broad Institute Genome Sequencing Center for Infectious Disease"/>
            <person name="Wu L."/>
            <person name="Ma J."/>
        </authorList>
    </citation>
    <scope>NUCLEOTIDE SEQUENCE [LARGE SCALE GENOMIC DNA]</scope>
    <source>
        <strain evidence="4">NBRC 106348</strain>
    </source>
</reference>
<feature type="compositionally biased region" description="Gly residues" evidence="1">
    <location>
        <begin position="314"/>
        <end position="323"/>
    </location>
</feature>
<keyword evidence="2" id="KW-0812">Transmembrane</keyword>
<name>A0ABQ6I287_9MICO</name>
<sequence>MRQTFSSDPATVAAISDALALSRSAITDGLYLGPYAEQSVKALGLEPPPMMWIFEWDIVSGDTATFDTIYTLTTPHVDEAVAQGRRAVATVEKMRDLVVGTAASSWASPDARTQFVAALDYEQNLFTTLDAYRETVLRHAQWLDTGSGAAKAAWKSAETRFRAALADHEHRYGDDLQLPAYNFTAANLGLERADRDVAMAWVARGLLVLVVAALGLGAWSGRRPRFPGHRALHALWTGGRGRGGSDRSTSWTAPAWPEPPTAVRPGASTVCWCGLSRPSCWCSRASRTRGSTHRCTSPSRSARGRCSRSPPGRSSGGGTGSGCGARSVGWRSSGRCCCSRCSRGAARAATGSGSGRCPSSVPPT</sequence>
<evidence type="ECO:0000256" key="1">
    <source>
        <dbReference type="SAM" id="MobiDB-lite"/>
    </source>
</evidence>
<dbReference type="RefSeq" id="WP_284292818.1">
    <property type="nucleotide sequence ID" value="NZ_BSUK01000001.1"/>
</dbReference>